<dbReference type="CDD" id="cd10918">
    <property type="entry name" value="CE4_NodB_like_5s_6s"/>
    <property type="match status" value="1"/>
</dbReference>
<dbReference type="GO" id="GO:0005576">
    <property type="term" value="C:extracellular region"/>
    <property type="evidence" value="ECO:0007669"/>
    <property type="project" value="UniProtKB-SubCell"/>
</dbReference>
<dbReference type="AlphaFoldDB" id="X1VLZ5"/>
<dbReference type="PROSITE" id="PS51677">
    <property type="entry name" value="NODB"/>
    <property type="match status" value="1"/>
</dbReference>
<comment type="caution">
    <text evidence="4">The sequence shown here is derived from an EMBL/GenBank/DDBJ whole genome shotgun (WGS) entry which is preliminary data.</text>
</comment>
<evidence type="ECO:0000259" key="3">
    <source>
        <dbReference type="PROSITE" id="PS51677"/>
    </source>
</evidence>
<dbReference type="Gene3D" id="3.20.20.370">
    <property type="entry name" value="Glycoside hydrolase/deacetylase"/>
    <property type="match status" value="1"/>
</dbReference>
<dbReference type="GO" id="GO:0016810">
    <property type="term" value="F:hydrolase activity, acting on carbon-nitrogen (but not peptide) bonds"/>
    <property type="evidence" value="ECO:0007669"/>
    <property type="project" value="InterPro"/>
</dbReference>
<comment type="subcellular location">
    <subcellularLocation>
        <location evidence="1">Secreted</location>
    </subcellularLocation>
</comment>
<evidence type="ECO:0000256" key="1">
    <source>
        <dbReference type="ARBA" id="ARBA00004613"/>
    </source>
</evidence>
<protein>
    <recommendedName>
        <fullName evidence="3">NodB homology domain-containing protein</fullName>
    </recommendedName>
</protein>
<accession>X1VLZ5</accession>
<dbReference type="InterPro" id="IPR051398">
    <property type="entry name" value="Polysacch_Deacetylase"/>
</dbReference>
<dbReference type="InterPro" id="IPR002509">
    <property type="entry name" value="NODB_dom"/>
</dbReference>
<dbReference type="EMBL" id="BARW01026801">
    <property type="protein sequence ID" value="GAJ09440.1"/>
    <property type="molecule type" value="Genomic_DNA"/>
</dbReference>
<gene>
    <name evidence="4" type="ORF">S12H4_43634</name>
</gene>
<dbReference type="SUPFAM" id="SSF88713">
    <property type="entry name" value="Glycoside hydrolase/deacetylase"/>
    <property type="match status" value="1"/>
</dbReference>
<keyword evidence="2" id="KW-0732">Signal</keyword>
<name>X1VLZ5_9ZZZZ</name>
<sequence length="163" mass="18878">MKKQIIVTTSWDDGHKLDLKLAKLLKKYRIKGTFYISPKNREFREEDLLSGEEIIKLNRDFEIGAHTMTHPILTEISEKEAFNEIIDSKKYLENLIKEEIRCFCYPGGRYNKKIKELVKRAGFIGARTTEQIFTTTPGDLFELGTTIQVFPLSIRGVCGEIKF</sequence>
<dbReference type="InterPro" id="IPR011330">
    <property type="entry name" value="Glyco_hydro/deAcase_b/a-brl"/>
</dbReference>
<organism evidence="4">
    <name type="scientific">marine sediment metagenome</name>
    <dbReference type="NCBI Taxonomy" id="412755"/>
    <lineage>
        <taxon>unclassified sequences</taxon>
        <taxon>metagenomes</taxon>
        <taxon>ecological metagenomes</taxon>
    </lineage>
</organism>
<reference evidence="4" key="1">
    <citation type="journal article" date="2014" name="Front. Microbiol.">
        <title>High frequency of phylogenetically diverse reductive dehalogenase-homologous genes in deep subseafloor sedimentary metagenomes.</title>
        <authorList>
            <person name="Kawai M."/>
            <person name="Futagami T."/>
            <person name="Toyoda A."/>
            <person name="Takaki Y."/>
            <person name="Nishi S."/>
            <person name="Hori S."/>
            <person name="Arai W."/>
            <person name="Tsubouchi T."/>
            <person name="Morono Y."/>
            <person name="Uchiyama I."/>
            <person name="Ito T."/>
            <person name="Fujiyama A."/>
            <person name="Inagaki F."/>
            <person name="Takami H."/>
        </authorList>
    </citation>
    <scope>NUCLEOTIDE SEQUENCE</scope>
    <source>
        <strain evidence="4">Expedition CK06-06</strain>
    </source>
</reference>
<dbReference type="PANTHER" id="PTHR34216:SF3">
    <property type="entry name" value="POLY-BETA-1,6-N-ACETYL-D-GLUCOSAMINE N-DEACETYLASE"/>
    <property type="match status" value="1"/>
</dbReference>
<evidence type="ECO:0000256" key="2">
    <source>
        <dbReference type="ARBA" id="ARBA00022729"/>
    </source>
</evidence>
<feature type="non-terminal residue" evidence="4">
    <location>
        <position position="163"/>
    </location>
</feature>
<feature type="domain" description="NodB homology" evidence="3">
    <location>
        <begin position="3"/>
        <end position="163"/>
    </location>
</feature>
<dbReference type="GO" id="GO:0005975">
    <property type="term" value="P:carbohydrate metabolic process"/>
    <property type="evidence" value="ECO:0007669"/>
    <property type="project" value="InterPro"/>
</dbReference>
<dbReference type="Pfam" id="PF01522">
    <property type="entry name" value="Polysacc_deac_1"/>
    <property type="match status" value="1"/>
</dbReference>
<proteinExistence type="predicted"/>
<evidence type="ECO:0000313" key="4">
    <source>
        <dbReference type="EMBL" id="GAJ09440.1"/>
    </source>
</evidence>
<dbReference type="PANTHER" id="PTHR34216">
    <property type="match status" value="1"/>
</dbReference>